<dbReference type="InterPro" id="IPR007308">
    <property type="entry name" value="Rtr1/RPAP2_dom"/>
</dbReference>
<dbReference type="Proteomes" id="UP000095284">
    <property type="component" value="Unplaced"/>
</dbReference>
<evidence type="ECO:0000256" key="8">
    <source>
        <dbReference type="ARBA" id="ARBA00023242"/>
    </source>
</evidence>
<evidence type="ECO:0000256" key="11">
    <source>
        <dbReference type="PROSITE-ProRule" id="PRU00812"/>
    </source>
</evidence>
<evidence type="ECO:0000256" key="2">
    <source>
        <dbReference type="ARBA" id="ARBA00005676"/>
    </source>
</evidence>
<dbReference type="eggNOG" id="KOG4780">
    <property type="taxonomic scope" value="Eukaryota"/>
</dbReference>
<gene>
    <name evidence="15" type="ORF">BXYJ_LOCUS15343</name>
</gene>
<feature type="region of interest" description="Disordered" evidence="13">
    <location>
        <begin position="1"/>
        <end position="28"/>
    </location>
</feature>
<feature type="domain" description="RTR1-type" evidence="14">
    <location>
        <begin position="66"/>
        <end position="152"/>
    </location>
</feature>
<evidence type="ECO:0000256" key="6">
    <source>
        <dbReference type="ARBA" id="ARBA00022833"/>
    </source>
</evidence>
<comment type="catalytic activity">
    <reaction evidence="10 12">
        <text>O-phospho-L-threonyl-[protein] + H2O = L-threonyl-[protein] + phosphate</text>
        <dbReference type="Rhea" id="RHEA:47004"/>
        <dbReference type="Rhea" id="RHEA-COMP:11060"/>
        <dbReference type="Rhea" id="RHEA-COMP:11605"/>
        <dbReference type="ChEBI" id="CHEBI:15377"/>
        <dbReference type="ChEBI" id="CHEBI:30013"/>
        <dbReference type="ChEBI" id="CHEBI:43474"/>
        <dbReference type="ChEBI" id="CHEBI:61977"/>
        <dbReference type="EC" id="3.1.3.16"/>
    </reaction>
</comment>
<comment type="subcellular location">
    <subcellularLocation>
        <location evidence="1 12">Nucleus</location>
    </subcellularLocation>
</comment>
<dbReference type="PANTHER" id="PTHR14732">
    <property type="entry name" value="RNA POLYMERASE II SUBUNIT B1 CTD PHOSPHATASE RPAP2-RELATED"/>
    <property type="match status" value="1"/>
</dbReference>
<feature type="compositionally biased region" description="Polar residues" evidence="13">
    <location>
        <begin position="1"/>
        <end position="11"/>
    </location>
</feature>
<evidence type="ECO:0000256" key="13">
    <source>
        <dbReference type="SAM" id="MobiDB-lite"/>
    </source>
</evidence>
<dbReference type="WBParaSite" id="BXY_0107100.1">
    <property type="protein sequence ID" value="BXY_0107100.1"/>
    <property type="gene ID" value="BXY_0107100"/>
</dbReference>
<keyword evidence="5 12" id="KW-0378">Hydrolase</keyword>
<evidence type="ECO:0000256" key="3">
    <source>
        <dbReference type="ARBA" id="ARBA00022723"/>
    </source>
</evidence>
<keyword evidence="7 12" id="KW-0904">Protein phosphatase</keyword>
<dbReference type="GO" id="GO:0005634">
    <property type="term" value="C:nucleus"/>
    <property type="evidence" value="ECO:0007669"/>
    <property type="project" value="UniProtKB-SubCell"/>
</dbReference>
<evidence type="ECO:0000313" key="18">
    <source>
        <dbReference type="WBParaSite" id="BXY_0107100.1"/>
    </source>
</evidence>
<keyword evidence="17" id="KW-1185">Reference proteome</keyword>
<dbReference type="InterPro" id="IPR038534">
    <property type="entry name" value="Rtr1/RPAP2_sf"/>
</dbReference>
<reference evidence="18" key="1">
    <citation type="submission" date="2016-11" db="UniProtKB">
        <authorList>
            <consortium name="WormBaseParasite"/>
        </authorList>
    </citation>
    <scope>IDENTIFICATION</scope>
</reference>
<feature type="compositionally biased region" description="Acidic residues" evidence="13">
    <location>
        <begin position="203"/>
        <end position="212"/>
    </location>
</feature>
<evidence type="ECO:0000256" key="10">
    <source>
        <dbReference type="ARBA" id="ARBA00048336"/>
    </source>
</evidence>
<sequence>MSAKPASQKTKSPSKKTDKLERSPEEIAEAKRLAEENAAKAKEIHRNVVDTIVSMVDTIGSDQLIEKLHLLDVGSWDEVVEERYLARFCGFPTCDETVTVNNYMGKKYWIQKREKKIYTAIPKVEKFCSRFCYERSNHIQMQLYEEPLWMNWERKPKQYQVDLPHGGHSSNKKFEDIFSQETDRLLVTRLNDLKIAENRGSDSEEDADSEDEEKGKKTKMEDDEFVSEIRSFVSSVSSMSKQKMSSMSGAGGASTDINNPKAREIAEKNRKKFENLTEKDNKEPAKVNVNKETIVRTSGRLEKLIQDIAQQDEKENAAKSSKVPDEKPKEPQNSVNSAPTSTKKPAQKLKKKVVQKEEPLSPDMEEKLARLRSKFGNKPNSNLRKPPILIEPPKLDAQLAAKMPEDLR</sequence>
<comment type="catalytic activity">
    <reaction evidence="9 12">
        <text>O-phospho-L-seryl-[protein] + H2O = L-seryl-[protein] + phosphate</text>
        <dbReference type="Rhea" id="RHEA:20629"/>
        <dbReference type="Rhea" id="RHEA-COMP:9863"/>
        <dbReference type="Rhea" id="RHEA-COMP:11604"/>
        <dbReference type="ChEBI" id="CHEBI:15377"/>
        <dbReference type="ChEBI" id="CHEBI:29999"/>
        <dbReference type="ChEBI" id="CHEBI:43474"/>
        <dbReference type="ChEBI" id="CHEBI:83421"/>
        <dbReference type="EC" id="3.1.3.16"/>
    </reaction>
</comment>
<dbReference type="EMBL" id="CAJFDI010000006">
    <property type="protein sequence ID" value="CAD5235252.1"/>
    <property type="molecule type" value="Genomic_DNA"/>
</dbReference>
<protein>
    <recommendedName>
        <fullName evidence="12">RNA polymerase II subunit B1 CTD phosphatase RPAP2 homolog</fullName>
        <ecNumber evidence="12">3.1.3.16</ecNumber>
    </recommendedName>
</protein>
<feature type="compositionally biased region" description="Basic and acidic residues" evidence="13">
    <location>
        <begin position="261"/>
        <end position="284"/>
    </location>
</feature>
<keyword evidence="8 12" id="KW-0539">Nucleus</keyword>
<feature type="compositionally biased region" description="Polar residues" evidence="13">
    <location>
        <begin position="331"/>
        <end position="342"/>
    </location>
</feature>
<dbReference type="GO" id="GO:0005737">
    <property type="term" value="C:cytoplasm"/>
    <property type="evidence" value="ECO:0007669"/>
    <property type="project" value="TreeGrafter"/>
</dbReference>
<dbReference type="SMR" id="A0A1I7RK39"/>
<feature type="compositionally biased region" description="Low complexity" evidence="13">
    <location>
        <begin position="237"/>
        <end position="248"/>
    </location>
</feature>
<evidence type="ECO:0000256" key="9">
    <source>
        <dbReference type="ARBA" id="ARBA00047761"/>
    </source>
</evidence>
<dbReference type="InterPro" id="IPR039693">
    <property type="entry name" value="Rtr1/RPAP2"/>
</dbReference>
<evidence type="ECO:0000256" key="5">
    <source>
        <dbReference type="ARBA" id="ARBA00022801"/>
    </source>
</evidence>
<dbReference type="GO" id="GO:0008420">
    <property type="term" value="F:RNA polymerase II CTD heptapeptide repeat phosphatase activity"/>
    <property type="evidence" value="ECO:0007669"/>
    <property type="project" value="UniProtKB-UniRule"/>
</dbReference>
<dbReference type="Proteomes" id="UP000659654">
    <property type="component" value="Unassembled WGS sequence"/>
</dbReference>
<keyword evidence="4 12" id="KW-0863">Zinc-finger</keyword>
<feature type="compositionally biased region" description="Basic and acidic residues" evidence="13">
    <location>
        <begin position="307"/>
        <end position="330"/>
    </location>
</feature>
<comment type="similarity">
    <text evidence="2 11 12">Belongs to the RPAP2 family.</text>
</comment>
<feature type="region of interest" description="Disordered" evidence="13">
    <location>
        <begin position="237"/>
        <end position="284"/>
    </location>
</feature>
<accession>A0A1I7RK39</accession>
<dbReference type="OrthoDB" id="2590500at2759"/>
<evidence type="ECO:0000256" key="12">
    <source>
        <dbReference type="RuleBase" id="RU367080"/>
    </source>
</evidence>
<dbReference type="PROSITE" id="PS51479">
    <property type="entry name" value="ZF_RTR1"/>
    <property type="match status" value="1"/>
</dbReference>
<dbReference type="Pfam" id="PF04181">
    <property type="entry name" value="RPAP2_Rtr1"/>
    <property type="match status" value="1"/>
</dbReference>
<evidence type="ECO:0000256" key="1">
    <source>
        <dbReference type="ARBA" id="ARBA00004123"/>
    </source>
</evidence>
<keyword evidence="3 12" id="KW-0479">Metal-binding</keyword>
<dbReference type="Proteomes" id="UP000582659">
    <property type="component" value="Unassembled WGS sequence"/>
</dbReference>
<keyword evidence="6 12" id="KW-0862">Zinc</keyword>
<dbReference type="GO" id="GO:0043175">
    <property type="term" value="F:RNA polymerase core enzyme binding"/>
    <property type="evidence" value="ECO:0007669"/>
    <property type="project" value="UniProtKB-UniRule"/>
</dbReference>
<feature type="region of interest" description="Disordered" evidence="13">
    <location>
        <begin position="197"/>
        <end position="223"/>
    </location>
</feature>
<dbReference type="Gene3D" id="1.25.40.820">
    <property type="match status" value="1"/>
</dbReference>
<feature type="compositionally biased region" description="Basic and acidic residues" evidence="13">
    <location>
        <begin position="15"/>
        <end position="28"/>
    </location>
</feature>
<evidence type="ECO:0000313" key="16">
    <source>
        <dbReference type="Proteomes" id="UP000095284"/>
    </source>
</evidence>
<dbReference type="AlphaFoldDB" id="A0A1I7RK39"/>
<feature type="region of interest" description="Disordered" evidence="13">
    <location>
        <begin position="307"/>
        <end position="389"/>
    </location>
</feature>
<proteinExistence type="inferred from homology"/>
<comment type="function">
    <text evidence="12">Putative RNA polymerase II subunit B1 C-terminal domain (CTD) phosphatase involved in RNA polymerase II transcription regulation.</text>
</comment>
<dbReference type="EMBL" id="CAJFCV020000006">
    <property type="protein sequence ID" value="CAG9131529.1"/>
    <property type="molecule type" value="Genomic_DNA"/>
</dbReference>
<feature type="compositionally biased region" description="Basic and acidic residues" evidence="13">
    <location>
        <begin position="354"/>
        <end position="369"/>
    </location>
</feature>
<dbReference type="PANTHER" id="PTHR14732:SF0">
    <property type="entry name" value="RNA POLYMERASE II SUBUNIT B1 CTD PHOSPHATASE RPAP2-RELATED"/>
    <property type="match status" value="1"/>
</dbReference>
<evidence type="ECO:0000259" key="14">
    <source>
        <dbReference type="PROSITE" id="PS51479"/>
    </source>
</evidence>
<name>A0A1I7RK39_BURXY</name>
<evidence type="ECO:0000256" key="7">
    <source>
        <dbReference type="ARBA" id="ARBA00022912"/>
    </source>
</evidence>
<organism evidence="16 18">
    <name type="scientific">Bursaphelenchus xylophilus</name>
    <name type="common">Pinewood nematode worm</name>
    <name type="synonym">Aphelenchoides xylophilus</name>
    <dbReference type="NCBI Taxonomy" id="6326"/>
    <lineage>
        <taxon>Eukaryota</taxon>
        <taxon>Metazoa</taxon>
        <taxon>Ecdysozoa</taxon>
        <taxon>Nematoda</taxon>
        <taxon>Chromadorea</taxon>
        <taxon>Rhabditida</taxon>
        <taxon>Tylenchina</taxon>
        <taxon>Tylenchomorpha</taxon>
        <taxon>Aphelenchoidea</taxon>
        <taxon>Aphelenchoididae</taxon>
        <taxon>Bursaphelenchus</taxon>
    </lineage>
</organism>
<evidence type="ECO:0000256" key="4">
    <source>
        <dbReference type="ARBA" id="ARBA00022771"/>
    </source>
</evidence>
<evidence type="ECO:0000313" key="17">
    <source>
        <dbReference type="Proteomes" id="UP000659654"/>
    </source>
</evidence>
<evidence type="ECO:0000313" key="15">
    <source>
        <dbReference type="EMBL" id="CAD5235252.1"/>
    </source>
</evidence>
<reference evidence="15" key="2">
    <citation type="submission" date="2020-09" db="EMBL/GenBank/DDBJ databases">
        <authorList>
            <person name="Kikuchi T."/>
        </authorList>
    </citation>
    <scope>NUCLEOTIDE SEQUENCE</scope>
    <source>
        <strain evidence="15">Ka4C1</strain>
    </source>
</reference>
<dbReference type="EC" id="3.1.3.16" evidence="12"/>
<dbReference type="GO" id="GO:0008270">
    <property type="term" value="F:zinc ion binding"/>
    <property type="evidence" value="ECO:0007669"/>
    <property type="project" value="UniProtKB-KW"/>
</dbReference>